<dbReference type="EMBL" id="CAJNJA010014647">
    <property type="protein sequence ID" value="CAE7346978.1"/>
    <property type="molecule type" value="Genomic_DNA"/>
</dbReference>
<keyword evidence="1" id="KW-0812">Transmembrane</keyword>
<dbReference type="AlphaFoldDB" id="A0A812PT95"/>
<dbReference type="Proteomes" id="UP000601435">
    <property type="component" value="Unassembled WGS sequence"/>
</dbReference>
<feature type="non-terminal residue" evidence="2">
    <location>
        <position position="337"/>
    </location>
</feature>
<feature type="non-terminal residue" evidence="2">
    <location>
        <position position="1"/>
    </location>
</feature>
<comment type="caution">
    <text evidence="2">The sequence shown here is derived from an EMBL/GenBank/DDBJ whole genome shotgun (WGS) entry which is preliminary data.</text>
</comment>
<dbReference type="OrthoDB" id="431341at2759"/>
<proteinExistence type="predicted"/>
<evidence type="ECO:0000313" key="3">
    <source>
        <dbReference type="Proteomes" id="UP000601435"/>
    </source>
</evidence>
<organism evidence="2 3">
    <name type="scientific">Symbiodinium necroappetens</name>
    <dbReference type="NCBI Taxonomy" id="1628268"/>
    <lineage>
        <taxon>Eukaryota</taxon>
        <taxon>Sar</taxon>
        <taxon>Alveolata</taxon>
        <taxon>Dinophyceae</taxon>
        <taxon>Suessiales</taxon>
        <taxon>Symbiodiniaceae</taxon>
        <taxon>Symbiodinium</taxon>
    </lineage>
</organism>
<gene>
    <name evidence="2" type="ORF">SNEC2469_LOCUS8989</name>
</gene>
<reference evidence="2" key="1">
    <citation type="submission" date="2021-02" db="EMBL/GenBank/DDBJ databases">
        <authorList>
            <person name="Dougan E. K."/>
            <person name="Rhodes N."/>
            <person name="Thang M."/>
            <person name="Chan C."/>
        </authorList>
    </citation>
    <scope>NUCLEOTIDE SEQUENCE</scope>
</reference>
<keyword evidence="1" id="KW-0472">Membrane</keyword>
<evidence type="ECO:0000313" key="2">
    <source>
        <dbReference type="EMBL" id="CAE7346978.1"/>
    </source>
</evidence>
<sequence length="337" mass="37489">VRPSTERPCENFENCAFEWACPLGGPSGDLECHVQILLLVGIILAGLLALWCCCCLAYRFARAFRPIAGQLKLMTPKGDAMQVNFYIVEESEARVDKTRTTQTQDSSATASNAFLGRALSKVSSRTSQKEVKSHVVWDVDVEKAKTMEFHGGKMTKLQKMTGANPSQHEVLQRLPEVLDMTQQDQYRTKQMLREQEEEAIRRAETTAHTEEERPVAKIMSVKSGISASQMEAALGIGPYMKEERVEYWSATHCKWVAAFAEAHGSHPSTGSICYEIKLAGSMQKRLHVPLENLRSPILMGEPVSAWSSKDCRWHLGEAGRAVTAVAYKVITADLAKK</sequence>
<protein>
    <submittedName>
        <fullName evidence="2">Uncharacterized protein</fullName>
    </submittedName>
</protein>
<keyword evidence="1" id="KW-1133">Transmembrane helix</keyword>
<keyword evidence="3" id="KW-1185">Reference proteome</keyword>
<feature type="transmembrane region" description="Helical" evidence="1">
    <location>
        <begin position="36"/>
        <end position="58"/>
    </location>
</feature>
<name>A0A812PT95_9DINO</name>
<accession>A0A812PT95</accession>
<evidence type="ECO:0000256" key="1">
    <source>
        <dbReference type="SAM" id="Phobius"/>
    </source>
</evidence>